<dbReference type="GO" id="GO:0004620">
    <property type="term" value="F:phospholipase activity"/>
    <property type="evidence" value="ECO:0007669"/>
    <property type="project" value="TreeGrafter"/>
</dbReference>
<dbReference type="FunFam" id="3.40.50.1820:FF:000074">
    <property type="entry name" value="Abhydrolase domain containing 16A"/>
    <property type="match status" value="1"/>
</dbReference>
<dbReference type="InterPro" id="IPR029058">
    <property type="entry name" value="AB_hydrolase_fold"/>
</dbReference>
<feature type="region of interest" description="Disordered" evidence="4">
    <location>
        <begin position="1"/>
        <end position="27"/>
    </location>
</feature>
<keyword evidence="9" id="KW-1185">Reference proteome</keyword>
<evidence type="ECO:0000256" key="1">
    <source>
        <dbReference type="ARBA" id="ARBA00009709"/>
    </source>
</evidence>
<feature type="compositionally biased region" description="Acidic residues" evidence="4">
    <location>
        <begin position="1"/>
        <end position="11"/>
    </location>
</feature>
<feature type="transmembrane region" description="Helical" evidence="5">
    <location>
        <begin position="82"/>
        <end position="106"/>
    </location>
</feature>
<evidence type="ECO:0000256" key="5">
    <source>
        <dbReference type="SAM" id="Phobius"/>
    </source>
</evidence>
<dbReference type="GO" id="GO:0006660">
    <property type="term" value="P:phosphatidylserine catabolic process"/>
    <property type="evidence" value="ECO:0007669"/>
    <property type="project" value="TreeGrafter"/>
</dbReference>
<keyword evidence="3" id="KW-0443">Lipid metabolism</keyword>
<evidence type="ECO:0000256" key="3">
    <source>
        <dbReference type="ARBA" id="ARBA00023098"/>
    </source>
</evidence>
<evidence type="ECO:0000256" key="2">
    <source>
        <dbReference type="ARBA" id="ARBA00022801"/>
    </source>
</evidence>
<keyword evidence="5" id="KW-1133">Transmembrane helix</keyword>
<dbReference type="Pfam" id="PF00561">
    <property type="entry name" value="Abhydrolase_1"/>
    <property type="match status" value="1"/>
</dbReference>
<dbReference type="GO" id="GO:0052651">
    <property type="term" value="P:monoacylglycerol catabolic process"/>
    <property type="evidence" value="ECO:0007669"/>
    <property type="project" value="TreeGrafter"/>
</dbReference>
<keyword evidence="5" id="KW-0812">Transmembrane</keyword>
<dbReference type="PANTHER" id="PTHR12277:SF72">
    <property type="entry name" value="BAT5L PROTEIN"/>
    <property type="match status" value="1"/>
</dbReference>
<keyword evidence="2" id="KW-0378">Hydrolase</keyword>
<gene>
    <name evidence="8" type="ORF">NDU88_000866</name>
</gene>
<feature type="domain" description="AB hydrolase-1" evidence="6">
    <location>
        <begin position="304"/>
        <end position="422"/>
    </location>
</feature>
<dbReference type="Proteomes" id="UP001066276">
    <property type="component" value="Chromosome 6"/>
</dbReference>
<evidence type="ECO:0000259" key="6">
    <source>
        <dbReference type="Pfam" id="PF00561"/>
    </source>
</evidence>
<dbReference type="Gene3D" id="3.40.50.1820">
    <property type="entry name" value="alpha/beta hydrolase"/>
    <property type="match status" value="1"/>
</dbReference>
<feature type="region of interest" description="Disordered" evidence="4">
    <location>
        <begin position="188"/>
        <end position="211"/>
    </location>
</feature>
<evidence type="ECO:0000259" key="7">
    <source>
        <dbReference type="Pfam" id="PF22990"/>
    </source>
</evidence>
<sequence length="581" mass="65683">MSRAEGDDDGELERRPLVPARAGAMETPPPSFPRWLLLRCVLGPRLYREYQEAPRGPAARNTGGSWESFYQPRALEKHTDSILAWVSVLWSISYYSSPLAVFYLYRKGYLSIARLVPLSQYAGTLLVLLAGVACLRGLGRWTNPQYIQFIRILEETKKENSPQNKKKLSKYNFEFKKWPVDFRWDENSSRKEHDGTPMIGGGVPLLKSEPRPRGSADGILRKLQKPPCQLLSYVVAHSFGRRMLYPGSVYLLQKAVMPMLLQGQARLVEEYNGKRAKLVACDGNEIDTMFMDRRDTGNVRGKKLVICCEGNAGFYEVGCLSTPLDAGYSVLGWNHPGFAGSTGVPLPQNEANAMDVVIQYALSCLGFHVEDIVIYAWSIGGFTATWATMSYPEISALILDASFDDLVPLALKVMPESWRGLVTRTVRQYLNLNNAEQLCRYQGPVLLFRRTKDEIITTTVPEDVLSNRGNDLLKCLLKYRYPKLMTEEGLRVLNEWLSASTAVQEASVYSQYEVDDDWCVSVLRSYKAEHSGEFPWGVGEDMTAEGKRQLTLFLARKHMKNFDATHCTPLPPHEFQMPWSL</sequence>
<dbReference type="InterPro" id="IPR000073">
    <property type="entry name" value="AB_hydrolase_1"/>
</dbReference>
<dbReference type="AlphaFoldDB" id="A0AAV7Q2E3"/>
<proteinExistence type="inferred from homology"/>
<dbReference type="GO" id="GO:0012505">
    <property type="term" value="C:endomembrane system"/>
    <property type="evidence" value="ECO:0007669"/>
    <property type="project" value="TreeGrafter"/>
</dbReference>
<accession>A0AAV7Q2E3</accession>
<evidence type="ECO:0008006" key="10">
    <source>
        <dbReference type="Google" id="ProtNLM"/>
    </source>
</evidence>
<comment type="caution">
    <text evidence="8">The sequence shown here is derived from an EMBL/GenBank/DDBJ whole genome shotgun (WGS) entry which is preliminary data.</text>
</comment>
<feature type="domain" description="Phosphatidylserine Lipase ABHD16 N-terminal" evidence="7">
    <location>
        <begin position="36"/>
        <end position="174"/>
    </location>
</feature>
<evidence type="ECO:0000313" key="9">
    <source>
        <dbReference type="Proteomes" id="UP001066276"/>
    </source>
</evidence>
<dbReference type="EMBL" id="JANPWB010000010">
    <property type="protein sequence ID" value="KAJ1134414.1"/>
    <property type="molecule type" value="Genomic_DNA"/>
</dbReference>
<feature type="transmembrane region" description="Helical" evidence="5">
    <location>
        <begin position="118"/>
        <end position="138"/>
    </location>
</feature>
<dbReference type="InterPro" id="IPR054518">
    <property type="entry name" value="ABHD16_N"/>
</dbReference>
<dbReference type="PANTHER" id="PTHR12277">
    <property type="entry name" value="ALPHA/BETA HYDROLASE DOMAIN-CONTAINING PROTEIN"/>
    <property type="match status" value="1"/>
</dbReference>
<keyword evidence="5" id="KW-0472">Membrane</keyword>
<organism evidence="8 9">
    <name type="scientific">Pleurodeles waltl</name>
    <name type="common">Iberian ribbed newt</name>
    <dbReference type="NCBI Taxonomy" id="8319"/>
    <lineage>
        <taxon>Eukaryota</taxon>
        <taxon>Metazoa</taxon>
        <taxon>Chordata</taxon>
        <taxon>Craniata</taxon>
        <taxon>Vertebrata</taxon>
        <taxon>Euteleostomi</taxon>
        <taxon>Amphibia</taxon>
        <taxon>Batrachia</taxon>
        <taxon>Caudata</taxon>
        <taxon>Salamandroidea</taxon>
        <taxon>Salamandridae</taxon>
        <taxon>Pleurodelinae</taxon>
        <taxon>Pleurodeles</taxon>
    </lineage>
</organism>
<protein>
    <recommendedName>
        <fullName evidence="10">Monoacylglycerol lipase ABHD16A</fullName>
    </recommendedName>
</protein>
<name>A0AAV7Q2E3_PLEWA</name>
<dbReference type="SUPFAM" id="SSF53474">
    <property type="entry name" value="alpha/beta-Hydrolases"/>
    <property type="match status" value="1"/>
</dbReference>
<evidence type="ECO:0000256" key="4">
    <source>
        <dbReference type="SAM" id="MobiDB-lite"/>
    </source>
</evidence>
<comment type="similarity">
    <text evidence="1">Belongs to the AB hydrolase superfamily. ABHD16 family.</text>
</comment>
<dbReference type="GO" id="GO:0047372">
    <property type="term" value="F:monoacylglycerol lipase activity"/>
    <property type="evidence" value="ECO:0007669"/>
    <property type="project" value="TreeGrafter"/>
</dbReference>
<evidence type="ECO:0000313" key="8">
    <source>
        <dbReference type="EMBL" id="KAJ1134414.1"/>
    </source>
</evidence>
<dbReference type="Pfam" id="PF22990">
    <property type="entry name" value="ABHD16_N"/>
    <property type="match status" value="1"/>
</dbReference>
<reference evidence="8" key="1">
    <citation type="journal article" date="2022" name="bioRxiv">
        <title>Sequencing and chromosome-scale assembly of the giantPleurodeles waltlgenome.</title>
        <authorList>
            <person name="Brown T."/>
            <person name="Elewa A."/>
            <person name="Iarovenko S."/>
            <person name="Subramanian E."/>
            <person name="Araus A.J."/>
            <person name="Petzold A."/>
            <person name="Susuki M."/>
            <person name="Suzuki K.-i.T."/>
            <person name="Hayashi T."/>
            <person name="Toyoda A."/>
            <person name="Oliveira C."/>
            <person name="Osipova E."/>
            <person name="Leigh N.D."/>
            <person name="Simon A."/>
            <person name="Yun M.H."/>
        </authorList>
    </citation>
    <scope>NUCLEOTIDE SEQUENCE</scope>
    <source>
        <strain evidence="8">20211129_DDA</strain>
        <tissue evidence="8">Liver</tissue>
    </source>
</reference>